<proteinExistence type="inferred from homology"/>
<evidence type="ECO:0000256" key="11">
    <source>
        <dbReference type="NCBIfam" id="TIGR00665"/>
    </source>
</evidence>
<keyword evidence="4 12" id="KW-0547">Nucleotide-binding</keyword>
<accession>A0A1H0XQM4</accession>
<evidence type="ECO:0000313" key="14">
    <source>
        <dbReference type="EMBL" id="SDQ05175.1"/>
    </source>
</evidence>
<dbReference type="InterPro" id="IPR027417">
    <property type="entry name" value="P-loop_NTPase"/>
</dbReference>
<evidence type="ECO:0000256" key="2">
    <source>
        <dbReference type="ARBA" id="ARBA00022515"/>
    </source>
</evidence>
<dbReference type="GO" id="GO:0042802">
    <property type="term" value="F:identical protein binding"/>
    <property type="evidence" value="ECO:0007669"/>
    <property type="project" value="UniProtKB-ARBA"/>
</dbReference>
<evidence type="ECO:0000256" key="10">
    <source>
        <dbReference type="ARBA" id="ARBA00048954"/>
    </source>
</evidence>
<comment type="similarity">
    <text evidence="1 12">Belongs to the helicase family. DnaB subfamily.</text>
</comment>
<dbReference type="PROSITE" id="PS51199">
    <property type="entry name" value="SF4_HELICASE"/>
    <property type="match status" value="1"/>
</dbReference>
<dbReference type="GO" id="GO:0005829">
    <property type="term" value="C:cytosol"/>
    <property type="evidence" value="ECO:0007669"/>
    <property type="project" value="TreeGrafter"/>
</dbReference>
<dbReference type="GO" id="GO:0043139">
    <property type="term" value="F:5'-3' DNA helicase activity"/>
    <property type="evidence" value="ECO:0007669"/>
    <property type="project" value="UniProtKB-EC"/>
</dbReference>
<dbReference type="NCBIfam" id="TIGR00665">
    <property type="entry name" value="DnaB"/>
    <property type="match status" value="1"/>
</dbReference>
<dbReference type="InterPro" id="IPR007694">
    <property type="entry name" value="DNA_helicase_DnaB-like_C"/>
</dbReference>
<evidence type="ECO:0000259" key="13">
    <source>
        <dbReference type="PROSITE" id="PS51199"/>
    </source>
</evidence>
<keyword evidence="7 12" id="KW-0067">ATP-binding</keyword>
<dbReference type="EMBL" id="FNKD01000001">
    <property type="protein sequence ID" value="SDQ05175.1"/>
    <property type="molecule type" value="Genomic_DNA"/>
</dbReference>
<evidence type="ECO:0000256" key="9">
    <source>
        <dbReference type="ARBA" id="ARBA00023235"/>
    </source>
</evidence>
<evidence type="ECO:0000256" key="8">
    <source>
        <dbReference type="ARBA" id="ARBA00023125"/>
    </source>
</evidence>
<evidence type="ECO:0000256" key="12">
    <source>
        <dbReference type="RuleBase" id="RU362085"/>
    </source>
</evidence>
<dbReference type="RefSeq" id="WP_092491035.1">
    <property type="nucleotide sequence ID" value="NZ_FNKD01000001.1"/>
</dbReference>
<evidence type="ECO:0000313" key="15">
    <source>
        <dbReference type="Proteomes" id="UP000199444"/>
    </source>
</evidence>
<dbReference type="NCBIfam" id="NF004384">
    <property type="entry name" value="PRK05748.1"/>
    <property type="match status" value="1"/>
</dbReference>
<reference evidence="14 15" key="1">
    <citation type="submission" date="2016-10" db="EMBL/GenBank/DDBJ databases">
        <authorList>
            <person name="de Groot N.N."/>
        </authorList>
    </citation>
    <scope>NUCLEOTIDE SEQUENCE [LARGE SCALE GENOMIC DNA]</scope>
    <source>
        <strain evidence="14 15">CGMCC 1.10449</strain>
    </source>
</reference>
<evidence type="ECO:0000256" key="1">
    <source>
        <dbReference type="ARBA" id="ARBA00008428"/>
    </source>
</evidence>
<keyword evidence="15" id="KW-1185">Reference proteome</keyword>
<dbReference type="GO" id="GO:0016887">
    <property type="term" value="F:ATP hydrolysis activity"/>
    <property type="evidence" value="ECO:0007669"/>
    <property type="project" value="RHEA"/>
</dbReference>
<dbReference type="GO" id="GO:0005524">
    <property type="term" value="F:ATP binding"/>
    <property type="evidence" value="ECO:0007669"/>
    <property type="project" value="UniProtKB-UniRule"/>
</dbReference>
<dbReference type="GO" id="GO:0003677">
    <property type="term" value="F:DNA binding"/>
    <property type="evidence" value="ECO:0007669"/>
    <property type="project" value="UniProtKB-UniRule"/>
</dbReference>
<organism evidence="14 15">
    <name type="scientific">Virgibacillus salinus</name>
    <dbReference type="NCBI Taxonomy" id="553311"/>
    <lineage>
        <taxon>Bacteria</taxon>
        <taxon>Bacillati</taxon>
        <taxon>Bacillota</taxon>
        <taxon>Bacilli</taxon>
        <taxon>Bacillales</taxon>
        <taxon>Bacillaceae</taxon>
        <taxon>Virgibacillus</taxon>
    </lineage>
</organism>
<dbReference type="GO" id="GO:0006269">
    <property type="term" value="P:DNA replication, synthesis of primer"/>
    <property type="evidence" value="ECO:0007669"/>
    <property type="project" value="UniProtKB-UniRule"/>
</dbReference>
<evidence type="ECO:0000256" key="5">
    <source>
        <dbReference type="ARBA" id="ARBA00022801"/>
    </source>
</evidence>
<dbReference type="InterPro" id="IPR007692">
    <property type="entry name" value="DNA_helicase_DnaB"/>
</dbReference>
<dbReference type="InterPro" id="IPR003593">
    <property type="entry name" value="AAA+_ATPase"/>
</dbReference>
<dbReference type="GO" id="GO:1990077">
    <property type="term" value="C:primosome complex"/>
    <property type="evidence" value="ECO:0007669"/>
    <property type="project" value="UniProtKB-UniRule"/>
</dbReference>
<dbReference type="SMART" id="SM00382">
    <property type="entry name" value="AAA"/>
    <property type="match status" value="1"/>
</dbReference>
<dbReference type="Pfam" id="PF00772">
    <property type="entry name" value="DnaB"/>
    <property type="match status" value="1"/>
</dbReference>
<dbReference type="PANTHER" id="PTHR30153">
    <property type="entry name" value="REPLICATIVE DNA HELICASE DNAB"/>
    <property type="match status" value="1"/>
</dbReference>
<evidence type="ECO:0000256" key="4">
    <source>
        <dbReference type="ARBA" id="ARBA00022741"/>
    </source>
</evidence>
<dbReference type="InterPro" id="IPR036185">
    <property type="entry name" value="DNA_heli_DnaB-like_N_sf"/>
</dbReference>
<dbReference type="FunFam" id="3.40.50.300:FF:000076">
    <property type="entry name" value="Replicative DNA helicase"/>
    <property type="match status" value="1"/>
</dbReference>
<protein>
    <recommendedName>
        <fullName evidence="11 12">Replicative DNA helicase</fullName>
        <ecNumber evidence="11 12">5.6.2.3</ecNumber>
    </recommendedName>
</protein>
<dbReference type="STRING" id="553311.SAMN05216231_0119"/>
<dbReference type="EC" id="5.6.2.3" evidence="11 12"/>
<dbReference type="CDD" id="cd00984">
    <property type="entry name" value="DnaB_C"/>
    <property type="match status" value="1"/>
</dbReference>
<dbReference type="PANTHER" id="PTHR30153:SF2">
    <property type="entry name" value="REPLICATIVE DNA HELICASE"/>
    <property type="match status" value="1"/>
</dbReference>
<dbReference type="Gene3D" id="3.40.50.300">
    <property type="entry name" value="P-loop containing nucleotide triphosphate hydrolases"/>
    <property type="match status" value="1"/>
</dbReference>
<dbReference type="Pfam" id="PF03796">
    <property type="entry name" value="DnaB_C"/>
    <property type="match status" value="1"/>
</dbReference>
<keyword evidence="8 12" id="KW-0238">DNA-binding</keyword>
<keyword evidence="9" id="KW-0413">Isomerase</keyword>
<dbReference type="FunFam" id="1.10.860.10:FF:000001">
    <property type="entry name" value="Replicative DNA helicase"/>
    <property type="match status" value="1"/>
</dbReference>
<dbReference type="SUPFAM" id="SSF48024">
    <property type="entry name" value="N-terminal domain of DnaB helicase"/>
    <property type="match status" value="1"/>
</dbReference>
<dbReference type="InterPro" id="IPR016136">
    <property type="entry name" value="DNA_helicase_N/primase_C"/>
</dbReference>
<evidence type="ECO:0000256" key="6">
    <source>
        <dbReference type="ARBA" id="ARBA00022806"/>
    </source>
</evidence>
<evidence type="ECO:0000256" key="7">
    <source>
        <dbReference type="ARBA" id="ARBA00022840"/>
    </source>
</evidence>
<dbReference type="Gene3D" id="1.10.860.10">
    <property type="entry name" value="DNAb Helicase, Chain A"/>
    <property type="match status" value="1"/>
</dbReference>
<dbReference type="SUPFAM" id="SSF52540">
    <property type="entry name" value="P-loop containing nucleoside triphosphate hydrolases"/>
    <property type="match status" value="1"/>
</dbReference>
<gene>
    <name evidence="14" type="ORF">SAMN05216231_0119</name>
</gene>
<sequence>MSEIWNDRTPPHNIEAEQAVIGAVFLEPDALSAASELLMPDDFYRASHQRIFEAMLKLLDRGEPIDLVTVTTSLSNEKKLDEVGGVAYLSDLAGSVPTAANILYYSKIVEEKALLRRLIRTATDIVSSGFATEDEVEDVLNEAEKNILEVSGRKNSGAFKAIKDVLIEVYDNIEQLQHQDADVTGIPTGYRDLDRITSGFQRNDLIIIAARPSVGKTAFALNIAQNVAINTDENVAIFSLEMGADQLVSRMLCAEGNIDSQRLRNGNLEADDWSKLTMAMGSLSNAGVYIDDSPGIRVSEIRSKCRRLKQENGLSMILIDYLQLIQGNANSKENRQQEVSEISRSLKALARELNVPLIALSQLSRGVESRQDKRPMMSDLRESGSIEQDADIVGFLYRDDYYDQESEKQNIIEIIISKQRNGPVGNVELAFVKEYNKFVDLDHRYSDSDVPPVSAQV</sequence>
<keyword evidence="5 12" id="KW-0378">Hydrolase</keyword>
<keyword evidence="2 12" id="KW-0639">Primosome</keyword>
<dbReference type="AlphaFoldDB" id="A0A1H0XQM4"/>
<dbReference type="InterPro" id="IPR007693">
    <property type="entry name" value="DNA_helicase_DnaB-like_N"/>
</dbReference>
<feature type="domain" description="SF4 helicase" evidence="13">
    <location>
        <begin position="179"/>
        <end position="445"/>
    </location>
</feature>
<keyword evidence="3 12" id="KW-0235">DNA replication</keyword>
<dbReference type="Proteomes" id="UP000199444">
    <property type="component" value="Unassembled WGS sequence"/>
</dbReference>
<keyword evidence="6 12" id="KW-0347">Helicase</keyword>
<name>A0A1H0XQM4_9BACI</name>
<comment type="function">
    <text evidence="12">The main replicative DNA helicase, it participates in initiation and elongation during chromosome replication. Travels ahead of the DNA replisome, separating dsDNA into templates for DNA synthesis. A processive ATP-dependent 5'-3' DNA helicase it has DNA-dependent ATPase activity.</text>
</comment>
<evidence type="ECO:0000256" key="3">
    <source>
        <dbReference type="ARBA" id="ARBA00022705"/>
    </source>
</evidence>
<comment type="catalytic activity">
    <reaction evidence="10 12">
        <text>ATP + H2O = ADP + phosphate + H(+)</text>
        <dbReference type="Rhea" id="RHEA:13065"/>
        <dbReference type="ChEBI" id="CHEBI:15377"/>
        <dbReference type="ChEBI" id="CHEBI:15378"/>
        <dbReference type="ChEBI" id="CHEBI:30616"/>
        <dbReference type="ChEBI" id="CHEBI:43474"/>
        <dbReference type="ChEBI" id="CHEBI:456216"/>
        <dbReference type="EC" id="5.6.2.3"/>
    </reaction>
</comment>